<accession>A0A840KJV0</accession>
<dbReference type="Gene3D" id="3.40.50.620">
    <property type="entry name" value="HUPs"/>
    <property type="match status" value="1"/>
</dbReference>
<dbReference type="Pfam" id="PF00579">
    <property type="entry name" value="tRNA-synt_1b"/>
    <property type="match status" value="1"/>
</dbReference>
<comment type="similarity">
    <text evidence="6">Belongs to the class-I aminoacyl-tRNA synthetase family.</text>
</comment>
<evidence type="ECO:0000256" key="5">
    <source>
        <dbReference type="ARBA" id="ARBA00023146"/>
    </source>
</evidence>
<gene>
    <name evidence="7" type="ORF">HNP38_003650</name>
</gene>
<evidence type="ECO:0000256" key="1">
    <source>
        <dbReference type="ARBA" id="ARBA00022598"/>
    </source>
</evidence>
<name>A0A840KJV0_9FLAO</name>
<dbReference type="GO" id="GO:0004830">
    <property type="term" value="F:tryptophan-tRNA ligase activity"/>
    <property type="evidence" value="ECO:0007669"/>
    <property type="project" value="TreeGrafter"/>
</dbReference>
<evidence type="ECO:0000256" key="6">
    <source>
        <dbReference type="RuleBase" id="RU363036"/>
    </source>
</evidence>
<dbReference type="SUPFAM" id="SSF52374">
    <property type="entry name" value="Nucleotidylyl transferase"/>
    <property type="match status" value="1"/>
</dbReference>
<dbReference type="RefSeq" id="WP_184192127.1">
    <property type="nucleotide sequence ID" value="NZ_JACHLE010000011.1"/>
</dbReference>
<dbReference type="InterPro" id="IPR002305">
    <property type="entry name" value="aa-tRNA-synth_Ic"/>
</dbReference>
<dbReference type="InterPro" id="IPR050203">
    <property type="entry name" value="Trp-tRNA_synthetase"/>
</dbReference>
<dbReference type="GO" id="GO:0005524">
    <property type="term" value="F:ATP binding"/>
    <property type="evidence" value="ECO:0007669"/>
    <property type="project" value="UniProtKB-KW"/>
</dbReference>
<protein>
    <submittedName>
        <fullName evidence="7">Tryptophanyl-tRNA synthetase</fullName>
    </submittedName>
</protein>
<keyword evidence="5 6" id="KW-0030">Aminoacyl-tRNA synthetase</keyword>
<dbReference type="PANTHER" id="PTHR43766">
    <property type="entry name" value="TRYPTOPHAN--TRNA LIGASE, MITOCHONDRIAL"/>
    <property type="match status" value="1"/>
</dbReference>
<dbReference type="InterPro" id="IPR014729">
    <property type="entry name" value="Rossmann-like_a/b/a_fold"/>
</dbReference>
<dbReference type="GO" id="GO:0005829">
    <property type="term" value="C:cytosol"/>
    <property type="evidence" value="ECO:0007669"/>
    <property type="project" value="TreeGrafter"/>
</dbReference>
<keyword evidence="3 6" id="KW-0067">ATP-binding</keyword>
<dbReference type="AlphaFoldDB" id="A0A840KJV0"/>
<reference evidence="7 8" key="1">
    <citation type="submission" date="2020-08" db="EMBL/GenBank/DDBJ databases">
        <title>Functional genomics of gut bacteria from endangered species of beetles.</title>
        <authorList>
            <person name="Carlos-Shanley C."/>
        </authorList>
    </citation>
    <scope>NUCLEOTIDE SEQUENCE [LARGE SCALE GENOMIC DNA]</scope>
    <source>
        <strain evidence="7 8">S00151</strain>
    </source>
</reference>
<keyword evidence="2 6" id="KW-0547">Nucleotide-binding</keyword>
<evidence type="ECO:0000256" key="3">
    <source>
        <dbReference type="ARBA" id="ARBA00022840"/>
    </source>
</evidence>
<evidence type="ECO:0000256" key="2">
    <source>
        <dbReference type="ARBA" id="ARBA00022741"/>
    </source>
</evidence>
<keyword evidence="4 6" id="KW-0648">Protein biosynthesis</keyword>
<dbReference type="Proteomes" id="UP000592180">
    <property type="component" value="Unassembled WGS sequence"/>
</dbReference>
<keyword evidence="8" id="KW-1185">Reference proteome</keyword>
<evidence type="ECO:0000256" key="4">
    <source>
        <dbReference type="ARBA" id="ARBA00022917"/>
    </source>
</evidence>
<proteinExistence type="inferred from homology"/>
<dbReference type="GO" id="GO:0006436">
    <property type="term" value="P:tryptophanyl-tRNA aminoacylation"/>
    <property type="evidence" value="ECO:0007669"/>
    <property type="project" value="TreeGrafter"/>
</dbReference>
<evidence type="ECO:0000313" key="8">
    <source>
        <dbReference type="Proteomes" id="UP000592180"/>
    </source>
</evidence>
<comment type="caution">
    <text evidence="7">The sequence shown here is derived from an EMBL/GenBank/DDBJ whole genome shotgun (WGS) entry which is preliminary data.</text>
</comment>
<dbReference type="EMBL" id="JACHLE010000011">
    <property type="protein sequence ID" value="MBB4808308.1"/>
    <property type="molecule type" value="Genomic_DNA"/>
</dbReference>
<organism evidence="7 8">
    <name type="scientific">Chryseobacterium defluvii</name>
    <dbReference type="NCBI Taxonomy" id="160396"/>
    <lineage>
        <taxon>Bacteria</taxon>
        <taxon>Pseudomonadati</taxon>
        <taxon>Bacteroidota</taxon>
        <taxon>Flavobacteriia</taxon>
        <taxon>Flavobacteriales</taxon>
        <taxon>Weeksellaceae</taxon>
        <taxon>Chryseobacterium group</taxon>
        <taxon>Chryseobacterium</taxon>
    </lineage>
</organism>
<evidence type="ECO:0000313" key="7">
    <source>
        <dbReference type="EMBL" id="MBB4808308.1"/>
    </source>
</evidence>
<dbReference type="PANTHER" id="PTHR43766:SF1">
    <property type="entry name" value="TRYPTOPHAN--TRNA LIGASE, MITOCHONDRIAL"/>
    <property type="match status" value="1"/>
</dbReference>
<keyword evidence="1 6" id="KW-0436">Ligase</keyword>
<sequence>MSKKILVSAHNPVTGPRHLGHYFGAMKSLVECQYEYNTIVVLDDLLAHYMYPKEREYIKNRTLYVVQDFINSGFDIEKNNIVLTSDIAHLFLEHMLYYSTVIDVEYCNHLHQNSFLGSLKSYQRKELGLTNYPSVTEWLYPQMGIASMVLSLGAEYFQGGEEIIGYIYIMEEIIENLKLKNNLSINVPEYIPSKIGYINGVDGTYMIQKNCVFLGEEIGTLKKKIFEINDKRVFQEWYNSLHKEEKSKDLNSKELSNLVKEEFFETLAKELKPFRENKLSNQFLLEAVEKGKNNVSGLFAETLTPLKDSLKIY</sequence>